<proteinExistence type="predicted"/>
<name>A0ABY5Y2X5_9BACT</name>
<protein>
    <recommendedName>
        <fullName evidence="3">Alpha/beta hydrolase</fullName>
    </recommendedName>
</protein>
<reference evidence="1" key="1">
    <citation type="submission" date="2020-12" db="EMBL/GenBank/DDBJ databases">
        <title>Taurinivorans muris gen. nov., sp. nov., fundamental and realized metabolic niche of a ubiquitous sulfidogenic bacterium in the murine intestine.</title>
        <authorList>
            <person name="Ye H."/>
            <person name="Hanson B.T."/>
            <person name="Loy A."/>
        </authorList>
    </citation>
    <scope>NUCLEOTIDE SEQUENCE</scope>
    <source>
        <strain evidence="1">LT0009</strain>
    </source>
</reference>
<organism evidence="1 2">
    <name type="scientific">Taurinivorans muris</name>
    <dbReference type="NCBI Taxonomy" id="2787751"/>
    <lineage>
        <taxon>Bacteria</taxon>
        <taxon>Pseudomonadati</taxon>
        <taxon>Thermodesulfobacteriota</taxon>
        <taxon>Desulfovibrionia</taxon>
        <taxon>Desulfovibrionales</taxon>
        <taxon>Desulfovibrionaceae</taxon>
        <taxon>Taurinivorans</taxon>
    </lineage>
</organism>
<dbReference type="SUPFAM" id="SSF53474">
    <property type="entry name" value="alpha/beta-Hydrolases"/>
    <property type="match status" value="1"/>
</dbReference>
<evidence type="ECO:0000313" key="1">
    <source>
        <dbReference type="EMBL" id="UWX06540.1"/>
    </source>
</evidence>
<dbReference type="EMBL" id="CP065938">
    <property type="protein sequence ID" value="UWX06540.1"/>
    <property type="molecule type" value="Genomic_DNA"/>
</dbReference>
<dbReference type="RefSeq" id="WP_334316152.1">
    <property type="nucleotide sequence ID" value="NZ_CP065938.1"/>
</dbReference>
<accession>A0ABY5Y2X5</accession>
<keyword evidence="2" id="KW-1185">Reference proteome</keyword>
<gene>
    <name evidence="1" type="ORF">JBF11_04330</name>
</gene>
<evidence type="ECO:0000313" key="2">
    <source>
        <dbReference type="Proteomes" id="UP001058120"/>
    </source>
</evidence>
<dbReference type="InterPro" id="IPR029058">
    <property type="entry name" value="AB_hydrolase_fold"/>
</dbReference>
<dbReference type="Proteomes" id="UP001058120">
    <property type="component" value="Chromosome"/>
</dbReference>
<evidence type="ECO:0008006" key="3">
    <source>
        <dbReference type="Google" id="ProtNLM"/>
    </source>
</evidence>
<sequence length="243" mass="28474">MKFLAFFIIVFLVIFYGNFMGFADFIRHKKTNFTYERNDAELLKRLRLQKPADWQEENGCIAEILKHQEQIENDALLFVGGFCDGFHAYLYRVIPEFKKRLAENNFALDVFYREHDDLHGMEELLTAYHKQDKKIFIVGHSWGACSVFKTFWQYAALPVDLVISLDPVGLVRPHGQAEHIKKWVNVYLDYSVAPFTLGNCVARIGQPFGKRENASENILTTYDHQQAQKMFFEYAYEMIIAYL</sequence>